<protein>
    <submittedName>
        <fullName evidence="6">LacI family DNA-binding transcriptional regulator</fullName>
    </submittedName>
</protein>
<dbReference type="SUPFAM" id="SSF53822">
    <property type="entry name" value="Periplasmic binding protein-like I"/>
    <property type="match status" value="1"/>
</dbReference>
<dbReference type="InterPro" id="IPR000843">
    <property type="entry name" value="HTH_LacI"/>
</dbReference>
<dbReference type="Gene3D" id="3.40.50.2300">
    <property type="match status" value="2"/>
</dbReference>
<evidence type="ECO:0000313" key="7">
    <source>
        <dbReference type="Proteomes" id="UP000652477"/>
    </source>
</evidence>
<evidence type="ECO:0000259" key="4">
    <source>
        <dbReference type="PROSITE" id="PS50932"/>
    </source>
</evidence>
<dbReference type="PROSITE" id="PS50932">
    <property type="entry name" value="HTH_LACI_2"/>
    <property type="match status" value="1"/>
</dbReference>
<dbReference type="CDD" id="cd01392">
    <property type="entry name" value="HTH_LacI"/>
    <property type="match status" value="1"/>
</dbReference>
<dbReference type="Proteomes" id="UP000652477">
    <property type="component" value="Unassembled WGS sequence"/>
</dbReference>
<dbReference type="SMART" id="SM00354">
    <property type="entry name" value="HTH_LACI"/>
    <property type="match status" value="1"/>
</dbReference>
<dbReference type="Pfam" id="PF00532">
    <property type="entry name" value="Peripla_BP_1"/>
    <property type="match status" value="1"/>
</dbReference>
<evidence type="ECO:0000256" key="3">
    <source>
        <dbReference type="ARBA" id="ARBA00023163"/>
    </source>
</evidence>
<dbReference type="PRINTS" id="PR00036">
    <property type="entry name" value="HTHLACI"/>
</dbReference>
<feature type="domain" description="HTH lacI-type" evidence="4">
    <location>
        <begin position="5"/>
        <end position="59"/>
    </location>
</feature>
<dbReference type="CDD" id="cd06267">
    <property type="entry name" value="PBP1_LacI_sugar_binding-like"/>
    <property type="match status" value="1"/>
</dbReference>
<dbReference type="GO" id="GO:0000976">
    <property type="term" value="F:transcription cis-regulatory region binding"/>
    <property type="evidence" value="ECO:0007669"/>
    <property type="project" value="TreeGrafter"/>
</dbReference>
<evidence type="ECO:0000259" key="5">
    <source>
        <dbReference type="PROSITE" id="PS50943"/>
    </source>
</evidence>
<dbReference type="Pfam" id="PF00356">
    <property type="entry name" value="LacI"/>
    <property type="match status" value="1"/>
</dbReference>
<dbReference type="PROSITE" id="PS50943">
    <property type="entry name" value="HTH_CROC1"/>
    <property type="match status" value="1"/>
</dbReference>
<feature type="domain" description="HTH cro/C1-type" evidence="5">
    <location>
        <begin position="4"/>
        <end position="49"/>
    </location>
</feature>
<dbReference type="InterPro" id="IPR028082">
    <property type="entry name" value="Peripla_BP_I"/>
</dbReference>
<comment type="caution">
    <text evidence="6">The sequence shown here is derived from an EMBL/GenBank/DDBJ whole genome shotgun (WGS) entry which is preliminary data.</text>
</comment>
<dbReference type="InterPro" id="IPR001761">
    <property type="entry name" value="Peripla_BP/Lac1_sug-bd_dom"/>
</dbReference>
<dbReference type="Gene3D" id="1.10.260.40">
    <property type="entry name" value="lambda repressor-like DNA-binding domains"/>
    <property type="match status" value="1"/>
</dbReference>
<name>A0A923LJN7_9FIRM</name>
<dbReference type="EMBL" id="JACOPF010000002">
    <property type="protein sequence ID" value="MBC5689543.1"/>
    <property type="molecule type" value="Genomic_DNA"/>
</dbReference>
<dbReference type="AlphaFoldDB" id="A0A923LJN7"/>
<evidence type="ECO:0000256" key="2">
    <source>
        <dbReference type="ARBA" id="ARBA00023125"/>
    </source>
</evidence>
<dbReference type="PROSITE" id="PS00356">
    <property type="entry name" value="HTH_LACI_1"/>
    <property type="match status" value="1"/>
</dbReference>
<dbReference type="InterPro" id="IPR001387">
    <property type="entry name" value="Cro/C1-type_HTH"/>
</dbReference>
<keyword evidence="1" id="KW-0805">Transcription regulation</keyword>
<dbReference type="GO" id="GO:0003700">
    <property type="term" value="F:DNA-binding transcription factor activity"/>
    <property type="evidence" value="ECO:0007669"/>
    <property type="project" value="TreeGrafter"/>
</dbReference>
<dbReference type="RefSeq" id="WP_186876208.1">
    <property type="nucleotide sequence ID" value="NZ_JACOPF010000002.1"/>
</dbReference>
<dbReference type="PANTHER" id="PTHR30146:SF109">
    <property type="entry name" value="HTH-TYPE TRANSCRIPTIONAL REGULATOR GALS"/>
    <property type="match status" value="1"/>
</dbReference>
<organism evidence="6 7">
    <name type="scientific">Mediterraneibacter hominis</name>
    <dbReference type="NCBI Taxonomy" id="2763054"/>
    <lineage>
        <taxon>Bacteria</taxon>
        <taxon>Bacillati</taxon>
        <taxon>Bacillota</taxon>
        <taxon>Clostridia</taxon>
        <taxon>Lachnospirales</taxon>
        <taxon>Lachnospiraceae</taxon>
        <taxon>Mediterraneibacter</taxon>
    </lineage>
</organism>
<proteinExistence type="predicted"/>
<accession>A0A923LJN7</accession>
<evidence type="ECO:0000313" key="6">
    <source>
        <dbReference type="EMBL" id="MBC5689543.1"/>
    </source>
</evidence>
<keyword evidence="2 6" id="KW-0238">DNA-binding</keyword>
<dbReference type="PANTHER" id="PTHR30146">
    <property type="entry name" value="LACI-RELATED TRANSCRIPTIONAL REPRESSOR"/>
    <property type="match status" value="1"/>
</dbReference>
<evidence type="ECO:0000256" key="1">
    <source>
        <dbReference type="ARBA" id="ARBA00023015"/>
    </source>
</evidence>
<dbReference type="InterPro" id="IPR010982">
    <property type="entry name" value="Lambda_DNA-bd_dom_sf"/>
</dbReference>
<keyword evidence="7" id="KW-1185">Reference proteome</keyword>
<keyword evidence="3" id="KW-0804">Transcription</keyword>
<gene>
    <name evidence="6" type="ORF">H8S37_11495</name>
</gene>
<dbReference type="SUPFAM" id="SSF47413">
    <property type="entry name" value="lambda repressor-like DNA-binding domains"/>
    <property type="match status" value="1"/>
</dbReference>
<reference evidence="6" key="1">
    <citation type="submission" date="2020-08" db="EMBL/GenBank/DDBJ databases">
        <title>Genome public.</title>
        <authorList>
            <person name="Liu C."/>
            <person name="Sun Q."/>
        </authorList>
    </citation>
    <scope>NUCLEOTIDE SEQUENCE</scope>
    <source>
        <strain evidence="6">NSJ-55</strain>
    </source>
</reference>
<sequence length="336" mass="38220">MKTKMTIEDIASKAGVGIATVSRVLNNRGYVSEKTRAKIEEVIKNYDYVPSATARNFAKKESNMVAVIVPEAHNPYFAAAVEGISEILEQQELLLILCNSDKDSAKEEKILYTLKQQELKGIIVTPAIDDLDKGGLKEYKEIVESLYIPVVFMDSGLNFYEWDVVYFDNIANSYNAIKAAIEDGSREIGIITGDLQTKTARDRYKGYVQALEENGIDINEKYVYHGDFTVKTAYNITRKMLSKGKYPEIVFTSNNLTTIGFIKAVYDAKLKLGRDIHCISFDKLDTFEELKYSYIERNPLQMGRLAATMLMERIKEPELPARKYYMKSKIIVNINR</sequence>